<proteinExistence type="predicted"/>
<dbReference type="EMBL" id="MU004241">
    <property type="protein sequence ID" value="KAF2665157.1"/>
    <property type="molecule type" value="Genomic_DNA"/>
</dbReference>
<accession>A0A6A6U136</accession>
<organism evidence="2 3">
    <name type="scientific">Microthyrium microscopicum</name>
    <dbReference type="NCBI Taxonomy" id="703497"/>
    <lineage>
        <taxon>Eukaryota</taxon>
        <taxon>Fungi</taxon>
        <taxon>Dikarya</taxon>
        <taxon>Ascomycota</taxon>
        <taxon>Pezizomycotina</taxon>
        <taxon>Dothideomycetes</taxon>
        <taxon>Dothideomycetes incertae sedis</taxon>
        <taxon>Microthyriales</taxon>
        <taxon>Microthyriaceae</taxon>
        <taxon>Microthyrium</taxon>
    </lineage>
</organism>
<evidence type="ECO:0008006" key="4">
    <source>
        <dbReference type="Google" id="ProtNLM"/>
    </source>
</evidence>
<dbReference type="PANTHER" id="PTHR37540:SF5">
    <property type="entry name" value="TRANSCRIPTION FACTOR DOMAIN-CONTAINING PROTEIN"/>
    <property type="match status" value="1"/>
</dbReference>
<dbReference type="OrthoDB" id="4158087at2759"/>
<dbReference type="AlphaFoldDB" id="A0A6A6U136"/>
<feature type="region of interest" description="Disordered" evidence="1">
    <location>
        <begin position="1"/>
        <end position="108"/>
    </location>
</feature>
<sequence length="557" mass="62872">MEDTEGFDDSNDQQNSVVESTPRRGRRSRVSKRGSRLTGGDTSRSNPEFQFITLTGHPGAASANPDSRRLIRAQARRATGQQHEDLAESNSLALRPKPGGNDQGAKAFTSRFRLVDPSSTKSISKSKARKNRAVVEVSVRAVPSEELEEVEEVVRYPEERLQYWIPSMPAFNGLPIPLLPSTHAILDYYHNDLRVNSFALNPEGNVWNVARLHPAVLYSFIATIGTLRVYSLGLEIDDPDILYHRMKAERLINEHFDQPGAFPTDDICNAVGVLVNREATDGSYESATVHMTGLARLIELRGGLQTLEHLPVVQRVISWADFCYAATWNRPLFFPLLESFAWPIEIYDRFITRNITESTDYGPSDLTFNRLDVLEALEQLYTLTIKIREYVPGYGNKFPIANGIYFLEHKLSSINNTGNIIRVESFDSAFDISELLALAAQLFLHLAIRETPRDAKRHRNLFDRLRVSMPPLADFSTISAPRLLVTLLMWICYVGAADTRDPSAKDFFLLSLRQLCFALNITSWEDFTDCLRETMHSELFCSIHSVEMWNAIAPSAT</sequence>
<evidence type="ECO:0000313" key="3">
    <source>
        <dbReference type="Proteomes" id="UP000799302"/>
    </source>
</evidence>
<dbReference type="PANTHER" id="PTHR37540">
    <property type="entry name" value="TRANSCRIPTION FACTOR (ACR-2), PUTATIVE-RELATED-RELATED"/>
    <property type="match status" value="1"/>
</dbReference>
<feature type="compositionally biased region" description="Acidic residues" evidence="1">
    <location>
        <begin position="1"/>
        <end position="11"/>
    </location>
</feature>
<keyword evidence="3" id="KW-1185">Reference proteome</keyword>
<evidence type="ECO:0000313" key="2">
    <source>
        <dbReference type="EMBL" id="KAF2665157.1"/>
    </source>
</evidence>
<dbReference type="Proteomes" id="UP000799302">
    <property type="component" value="Unassembled WGS sequence"/>
</dbReference>
<protein>
    <recommendedName>
        <fullName evidence="4">Tachykinin family protein</fullName>
    </recommendedName>
</protein>
<gene>
    <name evidence="2" type="ORF">BT63DRAFT_86470</name>
</gene>
<name>A0A6A6U136_9PEZI</name>
<evidence type="ECO:0000256" key="1">
    <source>
        <dbReference type="SAM" id="MobiDB-lite"/>
    </source>
</evidence>
<reference evidence="2" key="1">
    <citation type="journal article" date="2020" name="Stud. Mycol.">
        <title>101 Dothideomycetes genomes: a test case for predicting lifestyles and emergence of pathogens.</title>
        <authorList>
            <person name="Haridas S."/>
            <person name="Albert R."/>
            <person name="Binder M."/>
            <person name="Bloem J."/>
            <person name="Labutti K."/>
            <person name="Salamov A."/>
            <person name="Andreopoulos B."/>
            <person name="Baker S."/>
            <person name="Barry K."/>
            <person name="Bills G."/>
            <person name="Bluhm B."/>
            <person name="Cannon C."/>
            <person name="Castanera R."/>
            <person name="Culley D."/>
            <person name="Daum C."/>
            <person name="Ezra D."/>
            <person name="Gonzalez J."/>
            <person name="Henrissat B."/>
            <person name="Kuo A."/>
            <person name="Liang C."/>
            <person name="Lipzen A."/>
            <person name="Lutzoni F."/>
            <person name="Magnuson J."/>
            <person name="Mondo S."/>
            <person name="Nolan M."/>
            <person name="Ohm R."/>
            <person name="Pangilinan J."/>
            <person name="Park H.-J."/>
            <person name="Ramirez L."/>
            <person name="Alfaro M."/>
            <person name="Sun H."/>
            <person name="Tritt A."/>
            <person name="Yoshinaga Y."/>
            <person name="Zwiers L.-H."/>
            <person name="Turgeon B."/>
            <person name="Goodwin S."/>
            <person name="Spatafora J."/>
            <person name="Crous P."/>
            <person name="Grigoriev I."/>
        </authorList>
    </citation>
    <scope>NUCLEOTIDE SEQUENCE</scope>
    <source>
        <strain evidence="2">CBS 115976</strain>
    </source>
</reference>
<feature type="compositionally biased region" description="Basic residues" evidence="1">
    <location>
        <begin position="23"/>
        <end position="35"/>
    </location>
</feature>